<dbReference type="EMBL" id="DVHL01000018">
    <property type="protein sequence ID" value="HIR65736.1"/>
    <property type="molecule type" value="Genomic_DNA"/>
</dbReference>
<evidence type="ECO:0000313" key="1">
    <source>
        <dbReference type="EMBL" id="HIR65736.1"/>
    </source>
</evidence>
<gene>
    <name evidence="1" type="ORF">IAC95_02450</name>
</gene>
<proteinExistence type="predicted"/>
<dbReference type="AlphaFoldDB" id="A0A9D1J7X1"/>
<accession>A0A9D1J7X1</accession>
<evidence type="ECO:0000313" key="2">
    <source>
        <dbReference type="Proteomes" id="UP000824200"/>
    </source>
</evidence>
<comment type="caution">
    <text evidence="1">The sequence shown here is derived from an EMBL/GenBank/DDBJ whole genome shotgun (WGS) entry which is preliminary data.</text>
</comment>
<name>A0A9D1J7X1_9BACT</name>
<organism evidence="1 2">
    <name type="scientific">Candidatus Fimimonas gallinarum</name>
    <dbReference type="NCBI Taxonomy" id="2840821"/>
    <lineage>
        <taxon>Bacteria</taxon>
        <taxon>Pseudomonadati</taxon>
        <taxon>Myxococcota</taxon>
        <taxon>Myxococcia</taxon>
        <taxon>Myxococcales</taxon>
        <taxon>Cystobacterineae</taxon>
        <taxon>Myxococcaceae</taxon>
        <taxon>Myxococcaceae incertae sedis</taxon>
        <taxon>Candidatus Fimimonas</taxon>
    </lineage>
</organism>
<protein>
    <submittedName>
        <fullName evidence="1">Uncharacterized protein</fullName>
    </submittedName>
</protein>
<reference evidence="1" key="1">
    <citation type="submission" date="2020-10" db="EMBL/GenBank/DDBJ databases">
        <authorList>
            <person name="Gilroy R."/>
        </authorList>
    </citation>
    <scope>NUCLEOTIDE SEQUENCE</scope>
    <source>
        <strain evidence="1">CHK121-14286</strain>
    </source>
</reference>
<reference evidence="1" key="2">
    <citation type="journal article" date="2021" name="PeerJ">
        <title>Extensive microbial diversity within the chicken gut microbiome revealed by metagenomics and culture.</title>
        <authorList>
            <person name="Gilroy R."/>
            <person name="Ravi A."/>
            <person name="Getino M."/>
            <person name="Pursley I."/>
            <person name="Horton D.L."/>
            <person name="Alikhan N.F."/>
            <person name="Baker D."/>
            <person name="Gharbi K."/>
            <person name="Hall N."/>
            <person name="Watson M."/>
            <person name="Adriaenssens E.M."/>
            <person name="Foster-Nyarko E."/>
            <person name="Jarju S."/>
            <person name="Secka A."/>
            <person name="Antonio M."/>
            <person name="Oren A."/>
            <person name="Chaudhuri R.R."/>
            <person name="La Ragione R."/>
            <person name="Hildebrand F."/>
            <person name="Pallen M.J."/>
        </authorList>
    </citation>
    <scope>NUCLEOTIDE SEQUENCE</scope>
    <source>
        <strain evidence="1">CHK121-14286</strain>
    </source>
</reference>
<dbReference type="Proteomes" id="UP000824200">
    <property type="component" value="Unassembled WGS sequence"/>
</dbReference>
<sequence length="250" mass="28503">MKNELAYFTDTVNRLIEGKLILVDKNIASVLKCVANVPALYKCLSDSLRSISYVTEFSRAKVSWTRPDGTVEARLKLPAERNRIFAFVVCLLTEVDSGRRNFLDFLKEYYDETDSNRGYEKFVNEVLRPFKRAGESILQSVDPDSVNAEWSSSAERFFDVEKTYISSATSSALLQQVQQVVNLFYAAGDSAQKHYDTIMLVCEYFTNALRLKNPKILCICWIALKSILEMYPFAQECLQNMTALMAQISL</sequence>